<dbReference type="EMBL" id="ACIL03000009">
    <property type="protein sequence ID" value="ESL03482.1"/>
    <property type="molecule type" value="Genomic_DNA"/>
</dbReference>
<keyword evidence="2" id="KW-1133">Transmembrane helix</keyword>
<evidence type="ECO:0000256" key="2">
    <source>
        <dbReference type="SAM" id="Phobius"/>
    </source>
</evidence>
<dbReference type="AlphaFoldDB" id="V2Y5V9"/>
<dbReference type="STRING" id="592026.GCWU0000282_001193"/>
<gene>
    <name evidence="3" type="ORF">GCWU0000282_001193</name>
</gene>
<feature type="transmembrane region" description="Helical" evidence="2">
    <location>
        <begin position="20"/>
        <end position="42"/>
    </location>
</feature>
<protein>
    <submittedName>
        <fullName evidence="3">Uncharacterized protein</fullName>
    </submittedName>
</protein>
<evidence type="ECO:0000313" key="4">
    <source>
        <dbReference type="Proteomes" id="UP000018227"/>
    </source>
</evidence>
<name>V2Y5V9_9FIRM</name>
<feature type="compositionally biased region" description="Acidic residues" evidence="1">
    <location>
        <begin position="580"/>
        <end position="590"/>
    </location>
</feature>
<keyword evidence="2" id="KW-0472">Membrane</keyword>
<sequence>MQKRKGDIVMNKKSTYAKGLKVLIGLYAVMTLFLLVFTKAVFAENGKTEVSGRLYEFDKNSSYEFHNNNIFQKTDKGNTYGTFYVSGDIANVSEKSGVPTYEVGSGNLELFYNYSDTLLNANEDEWHLVNDKSKKVADMKLDSAIMKGTIILQTSKDRKTWVDIETIYNAFGDTTIRTDSIYSTTDVQLINGCYYRVVVVYELSVRTEESNFLFVNTDKYDYKKCAELYEFYAYTDSGESKADVSNETYSLGKRVRVKNFDGYFGEEMISKKDPHYGWELGNFFVSGYTDEITDNNENTVFLKNVGDKVTLWFKLKQNINGLNGNEKITVTSDNEGYDQYFETPKMKFGRGALIIRYTDHNNVKTEPTIYTNYLEANATVGADTKVKLFEEGDYEVALNYEITSDEFIDKIGHYRIFFKFSVRNSNCMVYPFDVKTGNELTNSAMTENGFKLDLAKSRYLKINIKKEVLKDSADGLVEDTRFNGSAKDGAEYTDEGIYNITVSNQYTGVFTTKKIYVGTNNIIRAHMTTGLPITEINKLIADGASIADDGTIKVATVKAAEEEDEKIDTQEIEPEKSQESEEMSGIDDNIEDSKPEQKLMPYLAIIGIVIFVVVICIVIVLKVKKKKIEVRSMELNNNESGSEE</sequence>
<reference evidence="3 4" key="1">
    <citation type="submission" date="2013-06" db="EMBL/GenBank/DDBJ databases">
        <authorList>
            <person name="Weinstock G."/>
            <person name="Sodergren E."/>
            <person name="Clifton S."/>
            <person name="Fulton L."/>
            <person name="Fulton B."/>
            <person name="Courtney L."/>
            <person name="Fronick C."/>
            <person name="Harrison M."/>
            <person name="Strong C."/>
            <person name="Farmer C."/>
            <person name="Delahaunty K."/>
            <person name="Markovic C."/>
            <person name="Hall O."/>
            <person name="Minx P."/>
            <person name="Tomlinson C."/>
            <person name="Mitreva M."/>
            <person name="Nelson J."/>
            <person name="Hou S."/>
            <person name="Wollam A."/>
            <person name="Pepin K.H."/>
            <person name="Johnson M."/>
            <person name="Bhonagiri V."/>
            <person name="Nash W.E."/>
            <person name="Warren W."/>
            <person name="Chinwalla A."/>
            <person name="Mardis E.R."/>
            <person name="Wilson R.K."/>
        </authorList>
    </citation>
    <scope>NUCLEOTIDE SEQUENCE [LARGE SCALE GENOMIC DNA]</scope>
    <source>
        <strain evidence="3 4">ATCC 51271</strain>
    </source>
</reference>
<evidence type="ECO:0000256" key="1">
    <source>
        <dbReference type="SAM" id="MobiDB-lite"/>
    </source>
</evidence>
<feature type="transmembrane region" description="Helical" evidence="2">
    <location>
        <begin position="599"/>
        <end position="621"/>
    </location>
</feature>
<dbReference type="Proteomes" id="UP000018227">
    <property type="component" value="Unassembled WGS sequence"/>
</dbReference>
<evidence type="ECO:0000313" key="3">
    <source>
        <dbReference type="EMBL" id="ESL03482.1"/>
    </source>
</evidence>
<comment type="caution">
    <text evidence="3">The sequence shown here is derived from an EMBL/GenBank/DDBJ whole genome shotgun (WGS) entry which is preliminary data.</text>
</comment>
<keyword evidence="2" id="KW-0812">Transmembrane</keyword>
<proteinExistence type="predicted"/>
<feature type="compositionally biased region" description="Basic and acidic residues" evidence="1">
    <location>
        <begin position="567"/>
        <end position="579"/>
    </location>
</feature>
<keyword evidence="4" id="KW-1185">Reference proteome</keyword>
<organism evidence="3 4">
    <name type="scientific">Catonella morbi ATCC 51271</name>
    <dbReference type="NCBI Taxonomy" id="592026"/>
    <lineage>
        <taxon>Bacteria</taxon>
        <taxon>Bacillati</taxon>
        <taxon>Bacillota</taxon>
        <taxon>Clostridia</taxon>
        <taxon>Lachnospirales</taxon>
        <taxon>Lachnospiraceae</taxon>
        <taxon>Catonella</taxon>
    </lineage>
</organism>
<feature type="region of interest" description="Disordered" evidence="1">
    <location>
        <begin position="563"/>
        <end position="592"/>
    </location>
</feature>
<dbReference type="HOGENOM" id="CLU_448876_0_0_9"/>
<accession>V2Y5V9</accession>
<dbReference type="eggNOG" id="ENOG502Z8VS">
    <property type="taxonomic scope" value="Bacteria"/>
</dbReference>